<evidence type="ECO:0000313" key="1">
    <source>
        <dbReference type="EMBL" id="MDB7905196.1"/>
    </source>
</evidence>
<gene>
    <name evidence="1" type="ORF">PND83_04315</name>
</gene>
<dbReference type="AlphaFoldDB" id="A0AAW6C2N9"/>
<organism evidence="1 2">
    <name type="scientific">Flavonifractor plautii</name>
    <name type="common">Fusobacterium plautii</name>
    <dbReference type="NCBI Taxonomy" id="292800"/>
    <lineage>
        <taxon>Bacteria</taxon>
        <taxon>Bacillati</taxon>
        <taxon>Bacillota</taxon>
        <taxon>Clostridia</taxon>
        <taxon>Eubacteriales</taxon>
        <taxon>Oscillospiraceae</taxon>
        <taxon>Flavonifractor</taxon>
    </lineage>
</organism>
<dbReference type="Proteomes" id="UP001211006">
    <property type="component" value="Unassembled WGS sequence"/>
</dbReference>
<sequence>MDIYEKMKKYKVQAASVEDFRKRYTRPSAYQQRGAEYVAAVLESARRDLEKYGYTIISRHDSITGDVVAYYGKEGG</sequence>
<reference evidence="1" key="1">
    <citation type="submission" date="2023-01" db="EMBL/GenBank/DDBJ databases">
        <title>Human gut microbiome strain richness.</title>
        <authorList>
            <person name="Chen-Liaw A."/>
        </authorList>
    </citation>
    <scope>NUCLEOTIDE SEQUENCE</scope>
    <source>
        <strain evidence="1">2225st1_A6_2225SCRN_200828</strain>
    </source>
</reference>
<evidence type="ECO:0000313" key="2">
    <source>
        <dbReference type="Proteomes" id="UP001211006"/>
    </source>
</evidence>
<name>A0AAW6C2N9_FLAPL</name>
<dbReference type="EMBL" id="JAQLWO010000003">
    <property type="protein sequence ID" value="MDB7905196.1"/>
    <property type="molecule type" value="Genomic_DNA"/>
</dbReference>
<accession>A0AAW6C2N9</accession>
<dbReference type="RefSeq" id="WP_195484660.1">
    <property type="nucleotide sequence ID" value="NZ_JADNHL010000028.1"/>
</dbReference>
<comment type="caution">
    <text evidence="1">The sequence shown here is derived from an EMBL/GenBank/DDBJ whole genome shotgun (WGS) entry which is preliminary data.</text>
</comment>
<proteinExistence type="predicted"/>
<protein>
    <submittedName>
        <fullName evidence="1">Uncharacterized protein</fullName>
    </submittedName>
</protein>